<reference evidence="2" key="1">
    <citation type="submission" date="2015-09" db="EMBL/GenBank/DDBJ databases">
        <title>De novo assembly of Pectinophora gossypiella (Pink Bollworm) gut transcriptome.</title>
        <authorList>
            <person name="Tassone E.E."/>
        </authorList>
    </citation>
    <scope>NUCLEOTIDE SEQUENCE</scope>
</reference>
<protein>
    <submittedName>
        <fullName evidence="2">Uncharacterized protein</fullName>
    </submittedName>
</protein>
<feature type="non-terminal residue" evidence="2">
    <location>
        <position position="1"/>
    </location>
</feature>
<gene>
    <name evidence="2" type="ORF">g.5566</name>
</gene>
<feature type="compositionally biased region" description="Acidic residues" evidence="1">
    <location>
        <begin position="31"/>
        <end position="40"/>
    </location>
</feature>
<accession>A0A1E1WRN6</accession>
<evidence type="ECO:0000313" key="2">
    <source>
        <dbReference type="EMBL" id="JAT89680.1"/>
    </source>
</evidence>
<organism evidence="2">
    <name type="scientific">Pectinophora gossypiella</name>
    <name type="common">Cotton pink bollworm</name>
    <name type="synonym">Depressaria gossypiella</name>
    <dbReference type="NCBI Taxonomy" id="13191"/>
    <lineage>
        <taxon>Eukaryota</taxon>
        <taxon>Metazoa</taxon>
        <taxon>Ecdysozoa</taxon>
        <taxon>Arthropoda</taxon>
        <taxon>Hexapoda</taxon>
        <taxon>Insecta</taxon>
        <taxon>Pterygota</taxon>
        <taxon>Neoptera</taxon>
        <taxon>Endopterygota</taxon>
        <taxon>Lepidoptera</taxon>
        <taxon>Glossata</taxon>
        <taxon>Ditrysia</taxon>
        <taxon>Gelechioidea</taxon>
        <taxon>Gelechiidae</taxon>
        <taxon>Apatetrinae</taxon>
        <taxon>Pectinophora</taxon>
    </lineage>
</organism>
<dbReference type="OrthoDB" id="419432at2759"/>
<evidence type="ECO:0000256" key="1">
    <source>
        <dbReference type="SAM" id="MobiDB-lite"/>
    </source>
</evidence>
<feature type="compositionally biased region" description="Polar residues" evidence="1">
    <location>
        <begin position="50"/>
        <end position="65"/>
    </location>
</feature>
<feature type="non-terminal residue" evidence="2">
    <location>
        <position position="116"/>
    </location>
</feature>
<dbReference type="AlphaFoldDB" id="A0A1E1WRN6"/>
<feature type="compositionally biased region" description="Basic and acidic residues" evidence="1">
    <location>
        <begin position="66"/>
        <end position="107"/>
    </location>
</feature>
<feature type="region of interest" description="Disordered" evidence="1">
    <location>
        <begin position="17"/>
        <end position="116"/>
    </location>
</feature>
<dbReference type="EMBL" id="GDQN01001374">
    <property type="protein sequence ID" value="JAT89680.1"/>
    <property type="molecule type" value="Transcribed_RNA"/>
</dbReference>
<proteinExistence type="predicted"/>
<name>A0A1E1WRN6_PECGO</name>
<sequence length="116" mass="12474">QIVASSHYMLADLYVPATTNPACPDFKDESSDSDEEDVEFADTTCESDHTSTYASDKDNSTSQSSPDKDSTSQSPEKDSKEDSESDKDGKCEGGALEKDGKIDDSEKALAVQIQGH</sequence>